<dbReference type="AlphaFoldDB" id="Q6YX12"/>
<sequence length="106" mass="11914">MGMAMRSLGEMASTTVHHCFGCSSTRTPCRPTVICQPTAFHASACLSWCQQCSSPRSLPLKLAHVTICFDLASPLAVAWLWQLKYLNQFILARACVRWLDLNRERN</sequence>
<dbReference type="EMBL" id="AP004650">
    <property type="protein sequence ID" value="BAC99614.1"/>
    <property type="molecule type" value="Genomic_DNA"/>
</dbReference>
<evidence type="ECO:0000313" key="1">
    <source>
        <dbReference type="EMBL" id="BAC99614.1"/>
    </source>
</evidence>
<evidence type="ECO:0000313" key="3">
    <source>
        <dbReference type="Proteomes" id="UP000000763"/>
    </source>
</evidence>
<evidence type="ECO:0000313" key="2">
    <source>
        <dbReference type="EMBL" id="BAC99868.1"/>
    </source>
</evidence>
<protein>
    <submittedName>
        <fullName evidence="2">Uncharacterized protein</fullName>
    </submittedName>
</protein>
<reference evidence="3" key="4">
    <citation type="journal article" date="2008" name="Nucleic Acids Res.">
        <title>The rice annotation project database (RAP-DB): 2008 update.</title>
        <authorList>
            <consortium name="The rice annotation project (RAP)"/>
        </authorList>
    </citation>
    <scope>GENOME REANNOTATION</scope>
    <source>
        <strain evidence="3">cv. Nipponbare</strain>
    </source>
</reference>
<dbReference type="Proteomes" id="UP000000763">
    <property type="component" value="Chromosome 8"/>
</dbReference>
<reference evidence="3" key="3">
    <citation type="journal article" date="2005" name="Nature">
        <title>The map-based sequence of the rice genome.</title>
        <authorList>
            <consortium name="International rice genome sequencing project (IRGSP)"/>
            <person name="Matsumoto T."/>
            <person name="Wu J."/>
            <person name="Kanamori H."/>
            <person name="Katayose Y."/>
            <person name="Fujisawa M."/>
            <person name="Namiki N."/>
            <person name="Mizuno H."/>
            <person name="Yamamoto K."/>
            <person name="Antonio B.A."/>
            <person name="Baba T."/>
            <person name="Sakata K."/>
            <person name="Nagamura Y."/>
            <person name="Aoki H."/>
            <person name="Arikawa K."/>
            <person name="Arita K."/>
            <person name="Bito T."/>
            <person name="Chiden Y."/>
            <person name="Fujitsuka N."/>
            <person name="Fukunaka R."/>
            <person name="Hamada M."/>
            <person name="Harada C."/>
            <person name="Hayashi A."/>
            <person name="Hijishita S."/>
            <person name="Honda M."/>
            <person name="Hosokawa S."/>
            <person name="Ichikawa Y."/>
            <person name="Idonuma A."/>
            <person name="Iijima M."/>
            <person name="Ikeda M."/>
            <person name="Ikeno M."/>
            <person name="Ito K."/>
            <person name="Ito S."/>
            <person name="Ito T."/>
            <person name="Ito Y."/>
            <person name="Ito Y."/>
            <person name="Iwabuchi A."/>
            <person name="Kamiya K."/>
            <person name="Karasawa W."/>
            <person name="Kurita K."/>
            <person name="Katagiri S."/>
            <person name="Kikuta A."/>
            <person name="Kobayashi H."/>
            <person name="Kobayashi N."/>
            <person name="Machita K."/>
            <person name="Maehara T."/>
            <person name="Masukawa M."/>
            <person name="Mizubayashi T."/>
            <person name="Mukai Y."/>
            <person name="Nagasaki H."/>
            <person name="Nagata Y."/>
            <person name="Naito S."/>
            <person name="Nakashima M."/>
            <person name="Nakama Y."/>
            <person name="Nakamichi Y."/>
            <person name="Nakamura M."/>
            <person name="Meguro A."/>
            <person name="Negishi M."/>
            <person name="Ohta I."/>
            <person name="Ohta T."/>
            <person name="Okamoto M."/>
            <person name="Ono N."/>
            <person name="Saji S."/>
            <person name="Sakaguchi M."/>
            <person name="Sakai K."/>
            <person name="Shibata M."/>
            <person name="Shimokawa T."/>
            <person name="Song J."/>
            <person name="Takazaki Y."/>
            <person name="Terasawa K."/>
            <person name="Tsugane M."/>
            <person name="Tsuji K."/>
            <person name="Ueda S."/>
            <person name="Waki K."/>
            <person name="Yamagata H."/>
            <person name="Yamamoto M."/>
            <person name="Yamamoto S."/>
            <person name="Yamane H."/>
            <person name="Yoshiki S."/>
            <person name="Yoshihara R."/>
            <person name="Yukawa K."/>
            <person name="Zhong H."/>
            <person name="Yano M."/>
            <person name="Yuan Q."/>
            <person name="Ouyang S."/>
            <person name="Liu J."/>
            <person name="Jones K.M."/>
            <person name="Gansberger K."/>
            <person name="Moffat K."/>
            <person name="Hill J."/>
            <person name="Bera J."/>
            <person name="Fadrosh D."/>
            <person name="Jin S."/>
            <person name="Johri S."/>
            <person name="Kim M."/>
            <person name="Overton L."/>
            <person name="Reardon M."/>
            <person name="Tsitrin T."/>
            <person name="Vuong H."/>
            <person name="Weaver B."/>
            <person name="Ciecko A."/>
            <person name="Tallon L."/>
            <person name="Jackson J."/>
            <person name="Pai G."/>
            <person name="Aken S.V."/>
            <person name="Utterback T."/>
            <person name="Reidmuller S."/>
            <person name="Feldblyum T."/>
            <person name="Hsiao J."/>
            <person name="Zismann V."/>
            <person name="Iobst S."/>
            <person name="de Vazeille A.R."/>
            <person name="Buell C.R."/>
            <person name="Ying K."/>
            <person name="Li Y."/>
            <person name="Lu T."/>
            <person name="Huang Y."/>
            <person name="Zhao Q."/>
            <person name="Feng Q."/>
            <person name="Zhang L."/>
            <person name="Zhu J."/>
            <person name="Weng Q."/>
            <person name="Mu J."/>
            <person name="Lu Y."/>
            <person name="Fan D."/>
            <person name="Liu Y."/>
            <person name="Guan J."/>
            <person name="Zhang Y."/>
            <person name="Yu S."/>
            <person name="Liu X."/>
            <person name="Zhang Y."/>
            <person name="Hong G."/>
            <person name="Han B."/>
            <person name="Choisne N."/>
            <person name="Demange N."/>
            <person name="Orjeda G."/>
            <person name="Samain S."/>
            <person name="Cattolico L."/>
            <person name="Pelletier E."/>
            <person name="Couloux A."/>
            <person name="Segurens B."/>
            <person name="Wincker P."/>
            <person name="D'Hont A."/>
            <person name="Scarpelli C."/>
            <person name="Weissenbach J."/>
            <person name="Salanoubat M."/>
            <person name="Quetier F."/>
            <person name="Yu Y."/>
            <person name="Kim H.R."/>
            <person name="Rambo T."/>
            <person name="Currie J."/>
            <person name="Collura K."/>
            <person name="Luo M."/>
            <person name="Yang T."/>
            <person name="Ammiraju J.S.S."/>
            <person name="Engler F."/>
            <person name="Soderlund C."/>
            <person name="Wing R.A."/>
            <person name="Palmer L.E."/>
            <person name="de la Bastide M."/>
            <person name="Spiegel L."/>
            <person name="Nascimento L."/>
            <person name="Zutavern T."/>
            <person name="O'Shaughnessy A."/>
            <person name="Dike S."/>
            <person name="Dedhia N."/>
            <person name="Preston R."/>
            <person name="Balija V."/>
            <person name="McCombie W.R."/>
            <person name="Chow T."/>
            <person name="Chen H."/>
            <person name="Chung M."/>
            <person name="Chen C."/>
            <person name="Shaw J."/>
            <person name="Wu H."/>
            <person name="Hsiao K."/>
            <person name="Chao Y."/>
            <person name="Chu M."/>
            <person name="Cheng C."/>
            <person name="Hour A."/>
            <person name="Lee P."/>
            <person name="Lin S."/>
            <person name="Lin Y."/>
            <person name="Liou J."/>
            <person name="Liu S."/>
            <person name="Hsing Y."/>
            <person name="Raghuvanshi S."/>
            <person name="Mohanty A."/>
            <person name="Bharti A.K."/>
            <person name="Gaur A."/>
            <person name="Gupta V."/>
            <person name="Kumar D."/>
            <person name="Ravi V."/>
            <person name="Vij S."/>
            <person name="Kapur A."/>
            <person name="Khurana P."/>
            <person name="Khurana P."/>
            <person name="Khurana J.P."/>
            <person name="Tyagi A.K."/>
            <person name="Gaikwad K."/>
            <person name="Singh A."/>
            <person name="Dalal V."/>
            <person name="Srivastava S."/>
            <person name="Dixit A."/>
            <person name="Pal A.K."/>
            <person name="Ghazi I.A."/>
            <person name="Yadav M."/>
            <person name="Pandit A."/>
            <person name="Bhargava A."/>
            <person name="Sureshbabu K."/>
            <person name="Batra K."/>
            <person name="Sharma T.R."/>
            <person name="Mohapatra T."/>
            <person name="Singh N.K."/>
            <person name="Messing J."/>
            <person name="Nelson A.B."/>
            <person name="Fuks G."/>
            <person name="Kavchok S."/>
            <person name="Keizer G."/>
            <person name="Linton E."/>
            <person name="Llaca V."/>
            <person name="Song R."/>
            <person name="Tanyolac B."/>
            <person name="Young S."/>
            <person name="Ho-Il K."/>
            <person name="Hahn J.H."/>
            <person name="Sangsakoo G."/>
            <person name="Vanavichit A."/>
            <person name="de Mattos Luiz.A.T."/>
            <person name="Zimmer P.D."/>
            <person name="Malone G."/>
            <person name="Dellagostin O."/>
            <person name="de Oliveira A.C."/>
            <person name="Bevan M."/>
            <person name="Bancroft I."/>
            <person name="Minx P."/>
            <person name="Cordum H."/>
            <person name="Wilson R."/>
            <person name="Cheng Z."/>
            <person name="Jin W."/>
            <person name="Jiang J."/>
            <person name="Leong S.A."/>
            <person name="Iwama H."/>
            <person name="Gojobori T."/>
            <person name="Itoh T."/>
            <person name="Niimura Y."/>
            <person name="Fujii Y."/>
            <person name="Habara T."/>
            <person name="Sakai H."/>
            <person name="Sato Y."/>
            <person name="Wilson G."/>
            <person name="Kumar K."/>
            <person name="McCouch S."/>
            <person name="Juretic N."/>
            <person name="Hoen D."/>
            <person name="Wright S."/>
            <person name="Bruskiewich R."/>
            <person name="Bureau T."/>
            <person name="Miyao A."/>
            <person name="Hirochika H."/>
            <person name="Nishikawa T."/>
            <person name="Kadowaki K."/>
            <person name="Sugiura M."/>
            <person name="Burr B."/>
            <person name="Sasaki T."/>
        </authorList>
    </citation>
    <scope>NUCLEOTIDE SEQUENCE [LARGE SCALE GENOMIC DNA]</scope>
    <source>
        <strain evidence="3">cv. Nipponbare</strain>
    </source>
</reference>
<organism evidence="2 3">
    <name type="scientific">Oryza sativa subsp. japonica</name>
    <name type="common">Rice</name>
    <dbReference type="NCBI Taxonomy" id="39947"/>
    <lineage>
        <taxon>Eukaryota</taxon>
        <taxon>Viridiplantae</taxon>
        <taxon>Streptophyta</taxon>
        <taxon>Embryophyta</taxon>
        <taxon>Tracheophyta</taxon>
        <taxon>Spermatophyta</taxon>
        <taxon>Magnoliopsida</taxon>
        <taxon>Liliopsida</taxon>
        <taxon>Poales</taxon>
        <taxon>Poaceae</taxon>
        <taxon>BOP clade</taxon>
        <taxon>Oryzoideae</taxon>
        <taxon>Oryzeae</taxon>
        <taxon>Oryzinae</taxon>
        <taxon>Oryza</taxon>
        <taxon>Oryza sativa</taxon>
    </lineage>
</organism>
<name>Q6YX12_ORYSJ</name>
<accession>Q6YX12</accession>
<reference evidence="1" key="1">
    <citation type="submission" date="2002-01" db="EMBL/GenBank/DDBJ databases">
        <title>Oryza sativa nipponbare(GA3) genomic DNA, chromosome 8, BAC clone:OJ1540_G08.</title>
        <authorList>
            <person name="Sasaki T."/>
            <person name="Matsumoto T."/>
            <person name="Yamamoto K."/>
        </authorList>
    </citation>
    <scope>NUCLEOTIDE SEQUENCE</scope>
</reference>
<gene>
    <name evidence="1" type="ORF">OJ1540_G08.33</name>
    <name evidence="2" type="ORF">OSJNBa0091D16.1</name>
</gene>
<proteinExistence type="predicted"/>
<dbReference type="EMBL" id="AP005731">
    <property type="protein sequence ID" value="BAC99868.1"/>
    <property type="molecule type" value="Genomic_DNA"/>
</dbReference>
<reference evidence="2" key="2">
    <citation type="submission" date="2002-09" db="EMBL/GenBank/DDBJ databases">
        <title>Oryza sativa nipponbare(GA3) genomic DNA, chromosome 8, BAC clone:OSJNBa0091D16.</title>
        <authorList>
            <person name="Sasaki T."/>
            <person name="Matsumoto T."/>
            <person name="Katayose Y."/>
        </authorList>
    </citation>
    <scope>NUCLEOTIDE SEQUENCE</scope>
</reference>